<evidence type="ECO:0000313" key="2">
    <source>
        <dbReference type="Proteomes" id="UP000634647"/>
    </source>
</evidence>
<reference evidence="1" key="1">
    <citation type="journal article" date="2014" name="Int. J. Syst. Evol. Microbiol.">
        <title>Complete genome sequence of Corynebacterium casei LMG S-19264T (=DSM 44701T), isolated from a smear-ripened cheese.</title>
        <authorList>
            <consortium name="US DOE Joint Genome Institute (JGI-PGF)"/>
            <person name="Walter F."/>
            <person name="Albersmeier A."/>
            <person name="Kalinowski J."/>
            <person name="Ruckert C."/>
        </authorList>
    </citation>
    <scope>NUCLEOTIDE SEQUENCE</scope>
    <source>
        <strain evidence="1">CGMCC 1.10859</strain>
    </source>
</reference>
<proteinExistence type="predicted"/>
<reference evidence="1" key="2">
    <citation type="submission" date="2023-06" db="EMBL/GenBank/DDBJ databases">
        <authorList>
            <person name="Sun Q."/>
            <person name="Zhou Y."/>
        </authorList>
    </citation>
    <scope>NUCLEOTIDE SEQUENCE</scope>
    <source>
        <strain evidence="1">CGMCC 1.10859</strain>
    </source>
</reference>
<sequence length="70" mass="7670">MQQGTRLMLRGMLAQMQPKMRQMLDSLGTLMGDLNAYEAPVVLPNGDILIRRKVPLVPIPPGDPGNETAL</sequence>
<accession>A0AAN4URH8</accession>
<dbReference type="AlphaFoldDB" id="A0AAN4URH8"/>
<organism evidence="1 2">
    <name type="scientific">Allgaiera indica</name>
    <dbReference type="NCBI Taxonomy" id="765699"/>
    <lineage>
        <taxon>Bacteria</taxon>
        <taxon>Pseudomonadati</taxon>
        <taxon>Pseudomonadota</taxon>
        <taxon>Alphaproteobacteria</taxon>
        <taxon>Rhodobacterales</taxon>
        <taxon>Paracoccaceae</taxon>
        <taxon>Allgaiera</taxon>
    </lineage>
</organism>
<gene>
    <name evidence="1" type="ORF">GCM10008024_19900</name>
</gene>
<dbReference type="Proteomes" id="UP000634647">
    <property type="component" value="Unassembled WGS sequence"/>
</dbReference>
<evidence type="ECO:0000313" key="1">
    <source>
        <dbReference type="EMBL" id="GHE02009.1"/>
    </source>
</evidence>
<comment type="caution">
    <text evidence="1">The sequence shown here is derived from an EMBL/GenBank/DDBJ whole genome shotgun (WGS) entry which is preliminary data.</text>
</comment>
<name>A0AAN4URH8_9RHOB</name>
<protein>
    <submittedName>
        <fullName evidence="1">Uncharacterized protein</fullName>
    </submittedName>
</protein>
<dbReference type="EMBL" id="BNAB01000008">
    <property type="protein sequence ID" value="GHE02009.1"/>
    <property type="molecule type" value="Genomic_DNA"/>
</dbReference>